<keyword evidence="2" id="KW-1185">Reference proteome</keyword>
<protein>
    <submittedName>
        <fullName evidence="1">Uncharacterized protein</fullName>
    </submittedName>
</protein>
<reference evidence="1 2" key="1">
    <citation type="submission" date="2014-02" db="EMBL/GenBank/DDBJ databases">
        <title>Single nucleus genome sequencing reveals high similarity among nuclei of an endomycorrhizal fungus.</title>
        <authorList>
            <person name="Lin K."/>
            <person name="Geurts R."/>
            <person name="Zhang Z."/>
            <person name="Limpens E."/>
            <person name="Saunders D.G."/>
            <person name="Mu D."/>
            <person name="Pang E."/>
            <person name="Cao H."/>
            <person name="Cha H."/>
            <person name="Lin T."/>
            <person name="Zhou Q."/>
            <person name="Shang Y."/>
            <person name="Li Y."/>
            <person name="Ivanov S."/>
            <person name="Sharma T."/>
            <person name="Velzen R.V."/>
            <person name="Ruijter N.D."/>
            <person name="Aanen D.K."/>
            <person name="Win J."/>
            <person name="Kamoun S."/>
            <person name="Bisseling T."/>
            <person name="Huang S."/>
        </authorList>
    </citation>
    <scope>NUCLEOTIDE SEQUENCE [LARGE SCALE GENOMIC DNA]</scope>
    <source>
        <strain evidence="2">DAOM197198w</strain>
    </source>
</reference>
<name>A0A015LJ26_RHIIW</name>
<dbReference type="HOGENOM" id="CLU_3051598_0_0_1"/>
<gene>
    <name evidence="1" type="ORF">RirG_003020</name>
</gene>
<dbReference type="AlphaFoldDB" id="A0A015LJ26"/>
<comment type="caution">
    <text evidence="1">The sequence shown here is derived from an EMBL/GenBank/DDBJ whole genome shotgun (WGS) entry which is preliminary data.</text>
</comment>
<dbReference type="Proteomes" id="UP000022910">
    <property type="component" value="Unassembled WGS sequence"/>
</dbReference>
<accession>A0A015LJ26</accession>
<organism evidence="1 2">
    <name type="scientific">Rhizophagus irregularis (strain DAOM 197198w)</name>
    <name type="common">Glomus intraradices</name>
    <dbReference type="NCBI Taxonomy" id="1432141"/>
    <lineage>
        <taxon>Eukaryota</taxon>
        <taxon>Fungi</taxon>
        <taxon>Fungi incertae sedis</taxon>
        <taxon>Mucoromycota</taxon>
        <taxon>Glomeromycotina</taxon>
        <taxon>Glomeromycetes</taxon>
        <taxon>Glomerales</taxon>
        <taxon>Glomeraceae</taxon>
        <taxon>Rhizophagus</taxon>
    </lineage>
</organism>
<proteinExistence type="predicted"/>
<dbReference type="EMBL" id="JEMT01001719">
    <property type="protein sequence ID" value="EXX79709.1"/>
    <property type="molecule type" value="Genomic_DNA"/>
</dbReference>
<evidence type="ECO:0000313" key="2">
    <source>
        <dbReference type="Proteomes" id="UP000022910"/>
    </source>
</evidence>
<evidence type="ECO:0000313" key="1">
    <source>
        <dbReference type="EMBL" id="EXX79709.1"/>
    </source>
</evidence>
<sequence length="54" mass="6270">MVHASENPVFCPHTKYERKKSNEPTQKENEAIKEQGRLKILMVTSIGEEKNRKS</sequence>